<reference evidence="1 2" key="1">
    <citation type="submission" date="2020-01" db="EMBL/GenBank/DDBJ databases">
        <title>Patterns of diversity and host range of bacteriophage communities associated with bean-nodulatin bacteria.</title>
        <authorList>
            <person name="Vann Cauwenberghe J."/>
            <person name="Santamaria R.I."/>
            <person name="Bustos P."/>
            <person name="Juarez S."/>
            <person name="Gonzalez V."/>
        </authorList>
    </citation>
    <scope>NUCLEOTIDE SEQUENCE [LARGE SCALE GENOMIC DNA]</scope>
</reference>
<protein>
    <submittedName>
        <fullName evidence="1">Uncharacterized protein</fullName>
    </submittedName>
</protein>
<evidence type="ECO:0000313" key="1">
    <source>
        <dbReference type="EMBL" id="QIG71381.1"/>
    </source>
</evidence>
<evidence type="ECO:0000313" key="2">
    <source>
        <dbReference type="Proteomes" id="UP000629603"/>
    </source>
</evidence>
<organism evidence="1 2">
    <name type="scientific">Rhizobium phage RHph_TM30</name>
    <dbReference type="NCBI Taxonomy" id="2509764"/>
    <lineage>
        <taxon>Viruses</taxon>
        <taxon>Duplodnaviria</taxon>
        <taxon>Heunggongvirae</taxon>
        <taxon>Uroviricota</taxon>
        <taxon>Caudoviricetes</taxon>
        <taxon>Kleczkowskaviridae</taxon>
        <taxon>Cuauhnahuacvirus</taxon>
        <taxon>Cuauhnahuacvirus TM30</taxon>
    </lineage>
</organism>
<name>A0A7S5R598_9CAUD</name>
<gene>
    <name evidence="1" type="ORF">EVB93_274</name>
</gene>
<dbReference type="Proteomes" id="UP000629603">
    <property type="component" value="Segment"/>
</dbReference>
<keyword evidence="2" id="KW-1185">Reference proteome</keyword>
<sequence length="233" mass="26223">MLVYSYILYGWAQSTITGGDGSSAKRLTLIRKLNQEFNLLPDSLRGKGGKNDFDTARALTTYLCQMLKVPPIKFPDPASSIKSMDQAVLVSDKLSIDVINKGSPVYFTMSKVMQTIQSSGTDAHRAYFLSAIINMMLAGSRMFFTLAASQGSYNYDESTAITSYINRFTKMKISTFGKSMTFMELNFTSMTEQFNNCYRALVRDYPNLQISDPNALIASIRQNIILYRMQEIK</sequence>
<accession>A0A7S5R598</accession>
<dbReference type="EMBL" id="MN988521">
    <property type="protein sequence ID" value="QIG71381.1"/>
    <property type="molecule type" value="Genomic_DNA"/>
</dbReference>
<proteinExistence type="predicted"/>